<dbReference type="EMBL" id="JAZGSY010000025">
    <property type="protein sequence ID" value="KAL1843048.1"/>
    <property type="molecule type" value="Genomic_DNA"/>
</dbReference>
<evidence type="ECO:0000313" key="3">
    <source>
        <dbReference type="Proteomes" id="UP001583172"/>
    </source>
</evidence>
<sequence>MSCHMTSNSKRLTDAATNTADAAAEHRGVPKIPDEVGLMTRLGPSGRDWYDKRYQAGQFLRRLPAKIDDRVRRELEDLFHEKAAANIRDLIHREEAALPHVHSAAEALRRELDAMRGRWIEAVLKHAAGVGLDNNKDTWQALRRASARANGEAFDVNQVAPDWRWLRRCGHSM</sequence>
<dbReference type="Proteomes" id="UP001583172">
    <property type="component" value="Unassembled WGS sequence"/>
</dbReference>
<comment type="caution">
    <text evidence="2">The sequence shown here is derived from an EMBL/GenBank/DDBJ whole genome shotgun (WGS) entry which is preliminary data.</text>
</comment>
<reference evidence="2 3" key="1">
    <citation type="journal article" date="2024" name="Commun. Biol.">
        <title>Comparative genomic analysis of thermophilic fungi reveals convergent evolutionary adaptations and gene losses.</title>
        <authorList>
            <person name="Steindorff A.S."/>
            <person name="Aguilar-Pontes M.V."/>
            <person name="Robinson A.J."/>
            <person name="Andreopoulos B."/>
            <person name="LaButti K."/>
            <person name="Kuo A."/>
            <person name="Mondo S."/>
            <person name="Riley R."/>
            <person name="Otillar R."/>
            <person name="Haridas S."/>
            <person name="Lipzen A."/>
            <person name="Grimwood J."/>
            <person name="Schmutz J."/>
            <person name="Clum A."/>
            <person name="Reid I.D."/>
            <person name="Moisan M.C."/>
            <person name="Butler G."/>
            <person name="Nguyen T.T.M."/>
            <person name="Dewar K."/>
            <person name="Conant G."/>
            <person name="Drula E."/>
            <person name="Henrissat B."/>
            <person name="Hansel C."/>
            <person name="Singer S."/>
            <person name="Hutchinson M.I."/>
            <person name="de Vries R.P."/>
            <person name="Natvig D.O."/>
            <person name="Powell A.J."/>
            <person name="Tsang A."/>
            <person name="Grigoriev I.V."/>
        </authorList>
    </citation>
    <scope>NUCLEOTIDE SEQUENCE [LARGE SCALE GENOMIC DNA]</scope>
    <source>
        <strain evidence="2 3">CBS 620.91</strain>
    </source>
</reference>
<evidence type="ECO:0000313" key="2">
    <source>
        <dbReference type="EMBL" id="KAL1843048.1"/>
    </source>
</evidence>
<organism evidence="2 3">
    <name type="scientific">Humicola insolens</name>
    <name type="common">Soft-rot fungus</name>
    <dbReference type="NCBI Taxonomy" id="85995"/>
    <lineage>
        <taxon>Eukaryota</taxon>
        <taxon>Fungi</taxon>
        <taxon>Dikarya</taxon>
        <taxon>Ascomycota</taxon>
        <taxon>Pezizomycotina</taxon>
        <taxon>Sordariomycetes</taxon>
        <taxon>Sordariomycetidae</taxon>
        <taxon>Sordariales</taxon>
        <taxon>Chaetomiaceae</taxon>
        <taxon>Mycothermus</taxon>
    </lineage>
</organism>
<evidence type="ECO:0000256" key="1">
    <source>
        <dbReference type="SAM" id="MobiDB-lite"/>
    </source>
</evidence>
<keyword evidence="3" id="KW-1185">Reference proteome</keyword>
<gene>
    <name evidence="2" type="ORF">VTJ49DRAFT_3183</name>
</gene>
<feature type="region of interest" description="Disordered" evidence="1">
    <location>
        <begin position="1"/>
        <end position="25"/>
    </location>
</feature>
<feature type="compositionally biased region" description="Polar residues" evidence="1">
    <location>
        <begin position="1"/>
        <end position="10"/>
    </location>
</feature>
<accession>A0ABR3VPF0</accession>
<name>A0ABR3VPF0_HUMIN</name>
<protein>
    <submittedName>
        <fullName evidence="2">Uncharacterized protein</fullName>
    </submittedName>
</protein>
<proteinExistence type="predicted"/>